<keyword evidence="1" id="KW-0472">Membrane</keyword>
<name>A0ABS4GY61_9BACL</name>
<dbReference type="GO" id="GO:0008233">
    <property type="term" value="F:peptidase activity"/>
    <property type="evidence" value="ECO:0007669"/>
    <property type="project" value="UniProtKB-KW"/>
</dbReference>
<organism evidence="3 4">
    <name type="scientific">Paenibacillus sediminis</name>
    <dbReference type="NCBI Taxonomy" id="664909"/>
    <lineage>
        <taxon>Bacteria</taxon>
        <taxon>Bacillati</taxon>
        <taxon>Bacillota</taxon>
        <taxon>Bacilli</taxon>
        <taxon>Bacillales</taxon>
        <taxon>Paenibacillaceae</taxon>
        <taxon>Paenibacillus</taxon>
    </lineage>
</organism>
<sequence length="177" mass="18489">MEALYLGCLAGGVLFAIVTVLIGDVISHALDGIFDFLSIDFFKPVIIAGAITVFGGAGLLLTRYSSLSAGVNMIISILSAIAVSTLIYFGYVKPMENSENSTSFSIKELIGHLGEVSVSIPADGYGEVMVTIGATNTIHIAASFDKCNVSAGSRVVVVDVIEGILHVSELEERGAVM</sequence>
<dbReference type="EMBL" id="JAGGKP010000001">
    <property type="protein sequence ID" value="MBP1935204.1"/>
    <property type="molecule type" value="Genomic_DNA"/>
</dbReference>
<dbReference type="InterPro" id="IPR058653">
    <property type="entry name" value="NfeD2_TM"/>
</dbReference>
<keyword evidence="3" id="KW-0378">Hydrolase</keyword>
<gene>
    <name evidence="3" type="ORF">J2Z20_000065</name>
</gene>
<evidence type="ECO:0000259" key="2">
    <source>
        <dbReference type="Pfam" id="PF25842"/>
    </source>
</evidence>
<evidence type="ECO:0000313" key="3">
    <source>
        <dbReference type="EMBL" id="MBP1935204.1"/>
    </source>
</evidence>
<feature type="domain" description="Membrane protein NfeD2 N-terminal transmembrane" evidence="2">
    <location>
        <begin position="1"/>
        <end position="100"/>
    </location>
</feature>
<dbReference type="Gene3D" id="2.40.50.140">
    <property type="entry name" value="Nucleic acid-binding proteins"/>
    <property type="match status" value="1"/>
</dbReference>
<dbReference type="Proteomes" id="UP001519273">
    <property type="component" value="Unassembled WGS sequence"/>
</dbReference>
<dbReference type="GO" id="GO:0006508">
    <property type="term" value="P:proteolysis"/>
    <property type="evidence" value="ECO:0007669"/>
    <property type="project" value="UniProtKB-KW"/>
</dbReference>
<comment type="caution">
    <text evidence="3">The sequence shown here is derived from an EMBL/GenBank/DDBJ whole genome shotgun (WGS) entry which is preliminary data.</text>
</comment>
<reference evidence="3 4" key="1">
    <citation type="submission" date="2021-03" db="EMBL/GenBank/DDBJ databases">
        <title>Genomic Encyclopedia of Type Strains, Phase IV (KMG-IV): sequencing the most valuable type-strain genomes for metagenomic binning, comparative biology and taxonomic classification.</title>
        <authorList>
            <person name="Goeker M."/>
        </authorList>
    </citation>
    <scope>NUCLEOTIDE SEQUENCE [LARGE SCALE GENOMIC DNA]</scope>
    <source>
        <strain evidence="3 4">DSM 23491</strain>
    </source>
</reference>
<protein>
    <submittedName>
        <fullName evidence="3">Membrane protein implicated in regulation of membrane protease activity</fullName>
    </submittedName>
</protein>
<evidence type="ECO:0000256" key="1">
    <source>
        <dbReference type="SAM" id="Phobius"/>
    </source>
</evidence>
<keyword evidence="3" id="KW-0645">Protease</keyword>
<dbReference type="RefSeq" id="WP_209844279.1">
    <property type="nucleotide sequence ID" value="NZ_CBCRVE010000001.1"/>
</dbReference>
<feature type="transmembrane region" description="Helical" evidence="1">
    <location>
        <begin position="45"/>
        <end position="62"/>
    </location>
</feature>
<proteinExistence type="predicted"/>
<evidence type="ECO:0000313" key="4">
    <source>
        <dbReference type="Proteomes" id="UP001519273"/>
    </source>
</evidence>
<keyword evidence="1" id="KW-1133">Transmembrane helix</keyword>
<dbReference type="InterPro" id="IPR012340">
    <property type="entry name" value="NA-bd_OB-fold"/>
</dbReference>
<keyword evidence="1" id="KW-0812">Transmembrane</keyword>
<keyword evidence="4" id="KW-1185">Reference proteome</keyword>
<dbReference type="Pfam" id="PF25842">
    <property type="entry name" value="NfeD_TM"/>
    <property type="match status" value="1"/>
</dbReference>
<accession>A0ABS4GY61</accession>
<feature type="transmembrane region" description="Helical" evidence="1">
    <location>
        <begin position="69"/>
        <end position="91"/>
    </location>
</feature>